<organism evidence="11 12">
    <name type="scientific">Lymnaea stagnalis</name>
    <name type="common">Great pond snail</name>
    <name type="synonym">Helix stagnalis</name>
    <dbReference type="NCBI Taxonomy" id="6523"/>
    <lineage>
        <taxon>Eukaryota</taxon>
        <taxon>Metazoa</taxon>
        <taxon>Spiralia</taxon>
        <taxon>Lophotrochozoa</taxon>
        <taxon>Mollusca</taxon>
        <taxon>Gastropoda</taxon>
        <taxon>Heterobranchia</taxon>
        <taxon>Euthyneura</taxon>
        <taxon>Panpulmonata</taxon>
        <taxon>Hygrophila</taxon>
        <taxon>Lymnaeoidea</taxon>
        <taxon>Lymnaeidae</taxon>
        <taxon>Lymnaea</taxon>
    </lineage>
</organism>
<keyword evidence="12" id="KW-1185">Reference proteome</keyword>
<keyword evidence="7" id="KW-0472">Membrane</keyword>
<dbReference type="Proteomes" id="UP001497497">
    <property type="component" value="Unassembled WGS sequence"/>
</dbReference>
<evidence type="ECO:0000256" key="3">
    <source>
        <dbReference type="ARBA" id="ARBA00022679"/>
    </source>
</evidence>
<dbReference type="GO" id="GO:0000139">
    <property type="term" value="C:Golgi membrane"/>
    <property type="evidence" value="ECO:0007669"/>
    <property type="project" value="UniProtKB-SubCell"/>
</dbReference>
<keyword evidence="3 9" id="KW-0808">Transferase</keyword>
<dbReference type="PANTHER" id="PTHR12137">
    <property type="entry name" value="CARBOHYDRATE SULFOTRANSFERASE"/>
    <property type="match status" value="1"/>
</dbReference>
<accession>A0AAV2I3U6</accession>
<dbReference type="InterPro" id="IPR005331">
    <property type="entry name" value="Sulfotransferase"/>
</dbReference>
<dbReference type="Pfam" id="PF03567">
    <property type="entry name" value="Sulfotransfer_2"/>
    <property type="match status" value="1"/>
</dbReference>
<evidence type="ECO:0000313" key="11">
    <source>
        <dbReference type="EMBL" id="CAL1540574.1"/>
    </source>
</evidence>
<dbReference type="AlphaFoldDB" id="A0AAV2I3U6"/>
<feature type="compositionally biased region" description="Basic residues" evidence="10">
    <location>
        <begin position="13"/>
        <end position="26"/>
    </location>
</feature>
<dbReference type="EMBL" id="CAXITT010000388">
    <property type="protein sequence ID" value="CAL1540574.1"/>
    <property type="molecule type" value="Genomic_DNA"/>
</dbReference>
<gene>
    <name evidence="11" type="ORF">GSLYS_00014223001</name>
</gene>
<evidence type="ECO:0000256" key="9">
    <source>
        <dbReference type="RuleBase" id="RU364020"/>
    </source>
</evidence>
<sequence>MAMEDSNGTLNSRKAHGISSKQRKSAIHLNEDVERTSVDVLESMMTRQRRIQETCEQGIGNIQQPFEDHILVSRMSHFFYCPVEKTASTFWRRFLYQLEFTKPMKSPFDVSVKQAYDGMTKQVKLFEKGQKLKNMLRLSTKILFVRDPYSRIFSAYVDKLLAPNPVFWTTWGVPAVTRYRPGAALTPTCGADARFFEFVSLIVDQEWGLEPHVMPIYKLCAPCWANYTVVGKMETFMRDTGHVLEYLGLNVSQLGFEKMDEDVINDAVEDSVNDAMSEEWLNKTLKCIGKLGVARRIWRKLQLRGFISWRLNFNLKPDYVAAMQGKDFIEILKQTLRASTDKRELRFQKRYALLEAFSGLKQSQLESIAMIFKPDFMMFGYDPQMMARDLKDFAQTGAFDWDKSWDLSEVIPIF</sequence>
<evidence type="ECO:0000313" key="12">
    <source>
        <dbReference type="Proteomes" id="UP001497497"/>
    </source>
</evidence>
<name>A0AAV2I3U6_LYMST</name>
<protein>
    <recommendedName>
        <fullName evidence="9">Carbohydrate sulfotransferase</fullName>
        <ecNumber evidence="9">2.8.2.-</ecNumber>
    </recommendedName>
</protein>
<evidence type="ECO:0000256" key="2">
    <source>
        <dbReference type="ARBA" id="ARBA00006339"/>
    </source>
</evidence>
<evidence type="ECO:0000256" key="4">
    <source>
        <dbReference type="ARBA" id="ARBA00022692"/>
    </source>
</evidence>
<keyword evidence="6 9" id="KW-0333">Golgi apparatus</keyword>
<evidence type="ECO:0000256" key="10">
    <source>
        <dbReference type="SAM" id="MobiDB-lite"/>
    </source>
</evidence>
<evidence type="ECO:0000256" key="5">
    <source>
        <dbReference type="ARBA" id="ARBA00022989"/>
    </source>
</evidence>
<evidence type="ECO:0000256" key="8">
    <source>
        <dbReference type="ARBA" id="ARBA00023180"/>
    </source>
</evidence>
<keyword evidence="8 9" id="KW-0325">Glycoprotein</keyword>
<dbReference type="EC" id="2.8.2.-" evidence="9"/>
<comment type="subcellular location">
    <subcellularLocation>
        <location evidence="1 9">Golgi apparatus membrane</location>
        <topology evidence="1 9">Single-pass type II membrane protein</topology>
    </subcellularLocation>
</comment>
<dbReference type="GO" id="GO:0008146">
    <property type="term" value="F:sulfotransferase activity"/>
    <property type="evidence" value="ECO:0007669"/>
    <property type="project" value="InterPro"/>
</dbReference>
<dbReference type="GO" id="GO:0016051">
    <property type="term" value="P:carbohydrate biosynthetic process"/>
    <property type="evidence" value="ECO:0007669"/>
    <property type="project" value="InterPro"/>
</dbReference>
<keyword evidence="5" id="KW-1133">Transmembrane helix</keyword>
<dbReference type="PANTHER" id="PTHR12137:SF54">
    <property type="entry name" value="CARBOHYDRATE SULFOTRANSFERASE"/>
    <property type="match status" value="1"/>
</dbReference>
<keyword evidence="9" id="KW-0735">Signal-anchor</keyword>
<keyword evidence="9" id="KW-0119">Carbohydrate metabolism</keyword>
<keyword evidence="4" id="KW-0812">Transmembrane</keyword>
<reference evidence="11 12" key="1">
    <citation type="submission" date="2024-04" db="EMBL/GenBank/DDBJ databases">
        <authorList>
            <consortium name="Genoscope - CEA"/>
            <person name="William W."/>
        </authorList>
    </citation>
    <scope>NUCLEOTIDE SEQUENCE [LARGE SCALE GENOMIC DNA]</scope>
</reference>
<comment type="similarity">
    <text evidence="2 9">Belongs to the sulfotransferase 2 family.</text>
</comment>
<feature type="region of interest" description="Disordered" evidence="10">
    <location>
        <begin position="1"/>
        <end position="26"/>
    </location>
</feature>
<evidence type="ECO:0000256" key="1">
    <source>
        <dbReference type="ARBA" id="ARBA00004323"/>
    </source>
</evidence>
<comment type="caution">
    <text evidence="11">The sequence shown here is derived from an EMBL/GenBank/DDBJ whole genome shotgun (WGS) entry which is preliminary data.</text>
</comment>
<feature type="compositionally biased region" description="Polar residues" evidence="10">
    <location>
        <begin position="1"/>
        <end position="12"/>
    </location>
</feature>
<evidence type="ECO:0000256" key="6">
    <source>
        <dbReference type="ARBA" id="ARBA00023034"/>
    </source>
</evidence>
<dbReference type="InterPro" id="IPR018011">
    <property type="entry name" value="Carb_sulfotrans_8-10"/>
</dbReference>
<proteinExistence type="inferred from homology"/>
<evidence type="ECO:0000256" key="7">
    <source>
        <dbReference type="ARBA" id="ARBA00023136"/>
    </source>
</evidence>